<dbReference type="Pfam" id="PF14988">
    <property type="entry name" value="DUF4515"/>
    <property type="match status" value="1"/>
</dbReference>
<feature type="coiled-coil region" evidence="2">
    <location>
        <begin position="40"/>
        <end position="67"/>
    </location>
</feature>
<feature type="region of interest" description="Disordered" evidence="3">
    <location>
        <begin position="307"/>
        <end position="418"/>
    </location>
</feature>
<feature type="compositionally biased region" description="Acidic residues" evidence="3">
    <location>
        <begin position="440"/>
        <end position="456"/>
    </location>
</feature>
<evidence type="ECO:0000313" key="6">
    <source>
        <dbReference type="Proteomes" id="UP001623349"/>
    </source>
</evidence>
<keyword evidence="6" id="KW-1185">Reference proteome</keyword>
<evidence type="ECO:0000259" key="4">
    <source>
        <dbReference type="Pfam" id="PF14988"/>
    </source>
</evidence>
<feature type="region of interest" description="Disordered" evidence="3">
    <location>
        <begin position="1"/>
        <end position="23"/>
    </location>
</feature>
<organism evidence="5 6">
    <name type="scientific">Apodemus speciosus</name>
    <name type="common">Large Japanese field mouse</name>
    <dbReference type="NCBI Taxonomy" id="105296"/>
    <lineage>
        <taxon>Eukaryota</taxon>
        <taxon>Metazoa</taxon>
        <taxon>Chordata</taxon>
        <taxon>Craniata</taxon>
        <taxon>Vertebrata</taxon>
        <taxon>Euteleostomi</taxon>
        <taxon>Mammalia</taxon>
        <taxon>Eutheria</taxon>
        <taxon>Euarchontoglires</taxon>
        <taxon>Glires</taxon>
        <taxon>Rodentia</taxon>
        <taxon>Myomorpha</taxon>
        <taxon>Muroidea</taxon>
        <taxon>Muridae</taxon>
        <taxon>Murinae</taxon>
        <taxon>Apodemus</taxon>
    </lineage>
</organism>
<evidence type="ECO:0000313" key="5">
    <source>
        <dbReference type="EMBL" id="GAB1299473.1"/>
    </source>
</evidence>
<evidence type="ECO:0000256" key="2">
    <source>
        <dbReference type="SAM" id="Coils"/>
    </source>
</evidence>
<dbReference type="PANTHER" id="PTHR14845:SF4">
    <property type="entry name" value="COILED-COIL DOMAIN-CONTAINING PROTEIN 166"/>
    <property type="match status" value="1"/>
</dbReference>
<feature type="region of interest" description="Disordered" evidence="3">
    <location>
        <begin position="433"/>
        <end position="456"/>
    </location>
</feature>
<protein>
    <submittedName>
        <fullName evidence="5">Coiled-coil domain-containing 166</fullName>
    </submittedName>
</protein>
<accession>A0ABQ0FJQ8</accession>
<feature type="compositionally biased region" description="Polar residues" evidence="3">
    <location>
        <begin position="328"/>
        <end position="337"/>
    </location>
</feature>
<comment type="caution">
    <text evidence="5">The sequence shown here is derived from an EMBL/GenBank/DDBJ whole genome shotgun (WGS) entry which is preliminary data.</text>
</comment>
<evidence type="ECO:0000256" key="1">
    <source>
        <dbReference type="ARBA" id="ARBA00023054"/>
    </source>
</evidence>
<proteinExistence type="predicted"/>
<feature type="compositionally biased region" description="Polar residues" evidence="3">
    <location>
        <begin position="352"/>
        <end position="392"/>
    </location>
</feature>
<keyword evidence="1 2" id="KW-0175">Coiled coil</keyword>
<reference evidence="5 6" key="1">
    <citation type="submission" date="2024-08" db="EMBL/GenBank/DDBJ databases">
        <title>The draft genome of Apodemus speciosus.</title>
        <authorList>
            <person name="Nabeshima K."/>
            <person name="Suzuki S."/>
            <person name="Onuma M."/>
        </authorList>
    </citation>
    <scope>NUCLEOTIDE SEQUENCE [LARGE SCALE GENOMIC DNA]</scope>
    <source>
        <strain evidence="5">IB14-021</strain>
    </source>
</reference>
<evidence type="ECO:0000256" key="3">
    <source>
        <dbReference type="SAM" id="MobiDB-lite"/>
    </source>
</evidence>
<gene>
    <name evidence="5" type="ORF">APTSU1_001470900</name>
</gene>
<feature type="coiled-coil region" evidence="2">
    <location>
        <begin position="212"/>
        <end position="263"/>
    </location>
</feature>
<dbReference type="Proteomes" id="UP001623349">
    <property type="component" value="Unassembled WGS sequence"/>
</dbReference>
<dbReference type="EMBL" id="BAAFST010000015">
    <property type="protein sequence ID" value="GAB1299473.1"/>
    <property type="molecule type" value="Genomic_DNA"/>
</dbReference>
<dbReference type="PANTHER" id="PTHR14845">
    <property type="entry name" value="COILED-COIL DOMAIN-CONTAINING 166"/>
    <property type="match status" value="1"/>
</dbReference>
<dbReference type="InterPro" id="IPR032777">
    <property type="entry name" value="DUF4515"/>
</dbReference>
<name>A0ABQ0FJQ8_APOSI</name>
<feature type="domain" description="DUF4515" evidence="4">
    <location>
        <begin position="67"/>
        <end position="255"/>
    </location>
</feature>
<sequence>MAPKKKRGQNVGRKQESAEQPLSERAQYLQREYAMLSESMVACEQRIDEVLQNNAFLNSEAQRLREENRLFASYVSAHALRCANAVVRLEDQNRIDLAQIRWQRAELASFYHGREDGVRAQLQEMKKRAEDMTQQVQELQPYKELQLEHLARIRTLERELLHMRVEHTQLLHRVKRSFLDDKTAFEREARMHVQSLTRRAEREAARSLISHAQALKADNGRLRQELMRLLQRAQLLQDMRQQLLEQRDQLRREHVDMQNLEQMHGWLHRGPGGPPLWQPPQNQQPNLRMGSIATVLDSTYHILRAQATPQSVPGSRAPSLDQSHRTSKTPSILSSESFPGRSPKAGSVIAARNTSRSGSRVPSLTQSHRGSRVSSVTPSRKGSRVPSMTSGPLRSREGSRISPQPSLREVSPEIDIPSKSSSKLLAALSEDQVPLSPQLEETENMEDDTETVLEQA</sequence>